<dbReference type="Pfam" id="PF00512">
    <property type="entry name" value="HisKA"/>
    <property type="match status" value="1"/>
</dbReference>
<evidence type="ECO:0000256" key="3">
    <source>
        <dbReference type="ARBA" id="ARBA00012438"/>
    </source>
</evidence>
<evidence type="ECO:0000256" key="1">
    <source>
        <dbReference type="ARBA" id="ARBA00000085"/>
    </source>
</evidence>
<evidence type="ECO:0000313" key="15">
    <source>
        <dbReference type="Proteomes" id="UP000037267"/>
    </source>
</evidence>
<proteinExistence type="predicted"/>
<keyword evidence="4" id="KW-0597">Phosphoprotein</keyword>
<dbReference type="FunFam" id="3.30.565.10:FF:000006">
    <property type="entry name" value="Sensor histidine kinase WalK"/>
    <property type="match status" value="1"/>
</dbReference>
<dbReference type="GO" id="GO:0000155">
    <property type="term" value="F:phosphorelay sensor kinase activity"/>
    <property type="evidence" value="ECO:0007669"/>
    <property type="project" value="InterPro"/>
</dbReference>
<dbReference type="SMART" id="SM00388">
    <property type="entry name" value="HisKA"/>
    <property type="match status" value="1"/>
</dbReference>
<feature type="transmembrane region" description="Helical" evidence="11">
    <location>
        <begin position="182"/>
        <end position="204"/>
    </location>
</feature>
<dbReference type="CDD" id="cd06225">
    <property type="entry name" value="HAMP"/>
    <property type="match status" value="1"/>
</dbReference>
<dbReference type="InterPro" id="IPR005467">
    <property type="entry name" value="His_kinase_dom"/>
</dbReference>
<feature type="domain" description="HAMP" evidence="13">
    <location>
        <begin position="206"/>
        <end position="258"/>
    </location>
</feature>
<dbReference type="RefSeq" id="WP_050354783.1">
    <property type="nucleotide sequence ID" value="NZ_LGSS01000004.1"/>
</dbReference>
<sequence>MKISIKYKFLIGYFTVFFIALMSLNLLAQNIVYKNTEEIIKKDMEELYKSSRNYLKQFFVVKELTENSDSFEKNKELIGMELLKTYDVGVSLYDTNGNQLEVYDNQNHNLVAFNKNNSIDLKDISNYDLDLAIKNKAALRTNYVNNKLIANFSYPFHIKENNLGILRFSKDYTYISESNERFLSIFTYVTVLLFLILFIFSYILSLNITRPLLKLSKGLKEVSKGNYDVDINIKNKDEVGELGKNFNIMKEKIESQMNTITKEKEKVLKLQQSRTEFFNNVTHELKTPLTTISGYAQIMSQKDFDDLEFLNRASSKIKEESDRLHRMVVDLIEVSKTSTYEDKLSFTKVNLKELLYSICTDMNIKANKYKMNIKYDINNNLFVSGDENKLKEVFINVLDNAIKYGRVKTDIYVKPIIKNKYIEIEIENKSDDIPNDKIDKVFEPFYRLKGKENKEKGSNGLGLYICRNIMRQHSGDINLESKDGTVKVIIKIPSWQQFGNIS</sequence>
<feature type="domain" description="Histidine kinase" evidence="12">
    <location>
        <begin position="280"/>
        <end position="496"/>
    </location>
</feature>
<evidence type="ECO:0000259" key="13">
    <source>
        <dbReference type="PROSITE" id="PS50885"/>
    </source>
</evidence>
<dbReference type="PANTHER" id="PTHR45528">
    <property type="entry name" value="SENSOR HISTIDINE KINASE CPXA"/>
    <property type="match status" value="1"/>
</dbReference>
<dbReference type="SUPFAM" id="SSF158472">
    <property type="entry name" value="HAMP domain-like"/>
    <property type="match status" value="1"/>
</dbReference>
<evidence type="ECO:0000256" key="11">
    <source>
        <dbReference type="SAM" id="Phobius"/>
    </source>
</evidence>
<keyword evidence="10 11" id="KW-0472">Membrane</keyword>
<name>A0A0L0WCM4_GOTPU</name>
<dbReference type="InterPro" id="IPR050398">
    <property type="entry name" value="HssS/ArlS-like"/>
</dbReference>
<dbReference type="InterPro" id="IPR003594">
    <property type="entry name" value="HATPase_dom"/>
</dbReference>
<keyword evidence="15" id="KW-1185">Reference proteome</keyword>
<dbReference type="Gene3D" id="6.10.340.10">
    <property type="match status" value="1"/>
</dbReference>
<keyword evidence="8 11" id="KW-1133">Transmembrane helix</keyword>
<dbReference type="PROSITE" id="PS50109">
    <property type="entry name" value="HIS_KIN"/>
    <property type="match status" value="1"/>
</dbReference>
<dbReference type="CDD" id="cd00075">
    <property type="entry name" value="HATPase"/>
    <property type="match status" value="1"/>
</dbReference>
<organism evidence="14 15">
    <name type="scientific">Gottschalkia purinilytica</name>
    <name type="common">Clostridium purinilyticum</name>
    <dbReference type="NCBI Taxonomy" id="1503"/>
    <lineage>
        <taxon>Bacteria</taxon>
        <taxon>Bacillati</taxon>
        <taxon>Bacillota</taxon>
        <taxon>Tissierellia</taxon>
        <taxon>Tissierellales</taxon>
        <taxon>Gottschalkiaceae</taxon>
        <taxon>Gottschalkia</taxon>
    </lineage>
</organism>
<evidence type="ECO:0000256" key="8">
    <source>
        <dbReference type="ARBA" id="ARBA00022989"/>
    </source>
</evidence>
<evidence type="ECO:0000256" key="10">
    <source>
        <dbReference type="ARBA" id="ARBA00023136"/>
    </source>
</evidence>
<dbReference type="SUPFAM" id="SSF55874">
    <property type="entry name" value="ATPase domain of HSP90 chaperone/DNA topoisomerase II/histidine kinase"/>
    <property type="match status" value="1"/>
</dbReference>
<evidence type="ECO:0000313" key="14">
    <source>
        <dbReference type="EMBL" id="KNF09217.1"/>
    </source>
</evidence>
<dbReference type="Gene3D" id="1.10.287.130">
    <property type="match status" value="1"/>
</dbReference>
<dbReference type="Pfam" id="PF02518">
    <property type="entry name" value="HATPase_c"/>
    <property type="match status" value="1"/>
</dbReference>
<dbReference type="InterPro" id="IPR036097">
    <property type="entry name" value="HisK_dim/P_sf"/>
</dbReference>
<dbReference type="AlphaFoldDB" id="A0A0L0WCM4"/>
<keyword evidence="7 14" id="KW-0418">Kinase</keyword>
<evidence type="ECO:0000256" key="5">
    <source>
        <dbReference type="ARBA" id="ARBA00022679"/>
    </source>
</evidence>
<dbReference type="FunFam" id="1.10.287.130:FF:000001">
    <property type="entry name" value="Two-component sensor histidine kinase"/>
    <property type="match status" value="1"/>
</dbReference>
<evidence type="ECO:0000256" key="4">
    <source>
        <dbReference type="ARBA" id="ARBA00022553"/>
    </source>
</evidence>
<dbReference type="Pfam" id="PF00672">
    <property type="entry name" value="HAMP"/>
    <property type="match status" value="1"/>
</dbReference>
<evidence type="ECO:0000259" key="12">
    <source>
        <dbReference type="PROSITE" id="PS50109"/>
    </source>
</evidence>
<dbReference type="SUPFAM" id="SSF47384">
    <property type="entry name" value="Homodimeric domain of signal transducing histidine kinase"/>
    <property type="match status" value="1"/>
</dbReference>
<dbReference type="PANTHER" id="PTHR45528:SF10">
    <property type="entry name" value="METHYL-ACCEPTING CHEMOTAXIS PROTEIN"/>
    <property type="match status" value="1"/>
</dbReference>
<evidence type="ECO:0000256" key="9">
    <source>
        <dbReference type="ARBA" id="ARBA00023012"/>
    </source>
</evidence>
<dbReference type="InterPro" id="IPR036890">
    <property type="entry name" value="HATPase_C_sf"/>
</dbReference>
<keyword evidence="9" id="KW-0902">Two-component regulatory system</keyword>
<dbReference type="OrthoDB" id="9762826at2"/>
<dbReference type="Proteomes" id="UP000037267">
    <property type="component" value="Unassembled WGS sequence"/>
</dbReference>
<dbReference type="STRING" id="1503.CLPU_4c02630"/>
<gene>
    <name evidence="14" type="ORF">CLPU_4c02630</name>
</gene>
<protein>
    <recommendedName>
        <fullName evidence="3">histidine kinase</fullName>
        <ecNumber evidence="3">2.7.13.3</ecNumber>
    </recommendedName>
</protein>
<dbReference type="Gene3D" id="3.30.565.10">
    <property type="entry name" value="Histidine kinase-like ATPase, C-terminal domain"/>
    <property type="match status" value="1"/>
</dbReference>
<dbReference type="CDD" id="cd00082">
    <property type="entry name" value="HisKA"/>
    <property type="match status" value="1"/>
</dbReference>
<accession>A0A0L0WCM4</accession>
<keyword evidence="6 11" id="KW-0812">Transmembrane</keyword>
<dbReference type="SMART" id="SM00387">
    <property type="entry name" value="HATPase_c"/>
    <property type="match status" value="1"/>
</dbReference>
<evidence type="ECO:0000256" key="6">
    <source>
        <dbReference type="ARBA" id="ARBA00022692"/>
    </source>
</evidence>
<dbReference type="InterPro" id="IPR003661">
    <property type="entry name" value="HisK_dim/P_dom"/>
</dbReference>
<comment type="subcellular location">
    <subcellularLocation>
        <location evidence="2">Membrane</location>
        <topology evidence="2">Multi-pass membrane protein</topology>
    </subcellularLocation>
</comment>
<evidence type="ECO:0000256" key="2">
    <source>
        <dbReference type="ARBA" id="ARBA00004141"/>
    </source>
</evidence>
<keyword evidence="5 14" id="KW-0808">Transferase</keyword>
<comment type="caution">
    <text evidence="14">The sequence shown here is derived from an EMBL/GenBank/DDBJ whole genome shotgun (WGS) entry which is preliminary data.</text>
</comment>
<comment type="catalytic activity">
    <reaction evidence="1">
        <text>ATP + protein L-histidine = ADP + protein N-phospho-L-histidine.</text>
        <dbReference type="EC" id="2.7.13.3"/>
    </reaction>
</comment>
<dbReference type="PRINTS" id="PR00344">
    <property type="entry name" value="BCTRLSENSOR"/>
</dbReference>
<dbReference type="GO" id="GO:0005886">
    <property type="term" value="C:plasma membrane"/>
    <property type="evidence" value="ECO:0007669"/>
    <property type="project" value="TreeGrafter"/>
</dbReference>
<dbReference type="PROSITE" id="PS50885">
    <property type="entry name" value="HAMP"/>
    <property type="match status" value="1"/>
</dbReference>
<dbReference type="EMBL" id="LGSS01000004">
    <property type="protein sequence ID" value="KNF09217.1"/>
    <property type="molecule type" value="Genomic_DNA"/>
</dbReference>
<reference evidence="15" key="1">
    <citation type="submission" date="2015-07" db="EMBL/GenBank/DDBJ databases">
        <title>Draft genome sequence of the purine-degrading Gottschalkia purinilyticum DSM 1384 (formerly Clostridium purinilyticum).</title>
        <authorList>
            <person name="Poehlein A."/>
            <person name="Schiel-Bengelsdorf B."/>
            <person name="Bengelsdorf F.R."/>
            <person name="Daniel R."/>
            <person name="Duerre P."/>
        </authorList>
    </citation>
    <scope>NUCLEOTIDE SEQUENCE [LARGE SCALE GENOMIC DNA]</scope>
    <source>
        <strain evidence="15">DSM 1384</strain>
    </source>
</reference>
<dbReference type="InterPro" id="IPR003660">
    <property type="entry name" value="HAMP_dom"/>
</dbReference>
<dbReference type="EC" id="2.7.13.3" evidence="3"/>
<dbReference type="SMART" id="SM00304">
    <property type="entry name" value="HAMP"/>
    <property type="match status" value="1"/>
</dbReference>
<dbReference type="InterPro" id="IPR004358">
    <property type="entry name" value="Sig_transdc_His_kin-like_C"/>
</dbReference>
<evidence type="ECO:0000256" key="7">
    <source>
        <dbReference type="ARBA" id="ARBA00022777"/>
    </source>
</evidence>